<gene>
    <name evidence="2" type="ORF">LACBIDRAFT_328614</name>
</gene>
<feature type="transmembrane region" description="Helical" evidence="1">
    <location>
        <begin position="12"/>
        <end position="31"/>
    </location>
</feature>
<dbReference type="RefSeq" id="XP_001882541.1">
    <property type="nucleotide sequence ID" value="XM_001882506.1"/>
</dbReference>
<dbReference type="GeneID" id="6078192"/>
<dbReference type="InParanoid" id="B0DFF3"/>
<dbReference type="AlphaFoldDB" id="B0DFF3"/>
<keyword evidence="3" id="KW-1185">Reference proteome</keyword>
<sequence>MPNLNPTLIHTFIALQLSGPSIFLLILATALLCKTRINRHPVWYNFCVSWVIFGVSFSLLTLCGEQFKFEPRKRVCFIQAGLVYAAPFLCVCSMFLFTFLPKVTMRSYLLLSVLSVLSSSPTKKRYPKIIAFVEARSFLHQASFFGEFIIVSVHLATQGIDSTLAQRDLLRFEAPHCGADFYVGWYRFHCFDVVLATRPGSASSGTSFEWITTAFLRTISIRRQVSGSRGSVPLPAELESSRSTANLTLSGDSDEEDLEL</sequence>
<evidence type="ECO:0000313" key="2">
    <source>
        <dbReference type="EMBL" id="EDR06694.1"/>
    </source>
</evidence>
<dbReference type="EMBL" id="DS547107">
    <property type="protein sequence ID" value="EDR06694.1"/>
    <property type="molecule type" value="Genomic_DNA"/>
</dbReference>
<accession>B0DFF3</accession>
<feature type="transmembrane region" description="Helical" evidence="1">
    <location>
        <begin position="43"/>
        <end position="63"/>
    </location>
</feature>
<dbReference type="HOGENOM" id="CLU_1069856_0_0_1"/>
<organism evidence="3">
    <name type="scientific">Laccaria bicolor (strain S238N-H82 / ATCC MYA-4686)</name>
    <name type="common">Bicoloured deceiver</name>
    <name type="synonym">Laccaria laccata var. bicolor</name>
    <dbReference type="NCBI Taxonomy" id="486041"/>
    <lineage>
        <taxon>Eukaryota</taxon>
        <taxon>Fungi</taxon>
        <taxon>Dikarya</taxon>
        <taxon>Basidiomycota</taxon>
        <taxon>Agaricomycotina</taxon>
        <taxon>Agaricomycetes</taxon>
        <taxon>Agaricomycetidae</taxon>
        <taxon>Agaricales</taxon>
        <taxon>Agaricineae</taxon>
        <taxon>Hydnangiaceae</taxon>
        <taxon>Laccaria</taxon>
    </lineage>
</organism>
<dbReference type="OrthoDB" id="2988301at2759"/>
<evidence type="ECO:0000256" key="1">
    <source>
        <dbReference type="SAM" id="Phobius"/>
    </source>
</evidence>
<reference evidence="2 3" key="1">
    <citation type="journal article" date="2008" name="Nature">
        <title>The genome of Laccaria bicolor provides insights into mycorrhizal symbiosis.</title>
        <authorList>
            <person name="Martin F."/>
            <person name="Aerts A."/>
            <person name="Ahren D."/>
            <person name="Brun A."/>
            <person name="Danchin E.G.J."/>
            <person name="Duchaussoy F."/>
            <person name="Gibon J."/>
            <person name="Kohler A."/>
            <person name="Lindquist E."/>
            <person name="Pereda V."/>
            <person name="Salamov A."/>
            <person name="Shapiro H.J."/>
            <person name="Wuyts J."/>
            <person name="Blaudez D."/>
            <person name="Buee M."/>
            <person name="Brokstein P."/>
            <person name="Canbaeck B."/>
            <person name="Cohen D."/>
            <person name="Courty P.E."/>
            <person name="Coutinho P.M."/>
            <person name="Delaruelle C."/>
            <person name="Detter J.C."/>
            <person name="Deveau A."/>
            <person name="DiFazio S."/>
            <person name="Duplessis S."/>
            <person name="Fraissinet-Tachet L."/>
            <person name="Lucic E."/>
            <person name="Frey-Klett P."/>
            <person name="Fourrey C."/>
            <person name="Feussner I."/>
            <person name="Gay G."/>
            <person name="Grimwood J."/>
            <person name="Hoegger P.J."/>
            <person name="Jain P."/>
            <person name="Kilaru S."/>
            <person name="Labbe J."/>
            <person name="Lin Y.C."/>
            <person name="Legue V."/>
            <person name="Le Tacon F."/>
            <person name="Marmeisse R."/>
            <person name="Melayah D."/>
            <person name="Montanini B."/>
            <person name="Muratet M."/>
            <person name="Nehls U."/>
            <person name="Niculita-Hirzel H."/>
            <person name="Oudot-Le Secq M.P."/>
            <person name="Peter M."/>
            <person name="Quesneville H."/>
            <person name="Rajashekar B."/>
            <person name="Reich M."/>
            <person name="Rouhier N."/>
            <person name="Schmutz J."/>
            <person name="Yin T."/>
            <person name="Chalot M."/>
            <person name="Henrissat B."/>
            <person name="Kuees U."/>
            <person name="Lucas S."/>
            <person name="Van de Peer Y."/>
            <person name="Podila G.K."/>
            <person name="Polle A."/>
            <person name="Pukkila P.J."/>
            <person name="Richardson P.M."/>
            <person name="Rouze P."/>
            <person name="Sanders I.R."/>
            <person name="Stajich J.E."/>
            <person name="Tunlid A."/>
            <person name="Tuskan G."/>
            <person name="Grigoriev I.V."/>
        </authorList>
    </citation>
    <scope>NUCLEOTIDE SEQUENCE [LARGE SCALE GENOMIC DNA]</scope>
    <source>
        <strain evidence="3">S238N-H82 / ATCC MYA-4686</strain>
    </source>
</reference>
<proteinExistence type="predicted"/>
<keyword evidence="1" id="KW-1133">Transmembrane helix</keyword>
<dbReference type="Proteomes" id="UP000001194">
    <property type="component" value="Unassembled WGS sequence"/>
</dbReference>
<dbReference type="KEGG" id="lbc:LACBIDRAFT_328614"/>
<keyword evidence="1" id="KW-0812">Transmembrane</keyword>
<protein>
    <submittedName>
        <fullName evidence="2">Predicted protein</fullName>
    </submittedName>
</protein>
<evidence type="ECO:0000313" key="3">
    <source>
        <dbReference type="Proteomes" id="UP000001194"/>
    </source>
</evidence>
<dbReference type="STRING" id="486041.B0DFF3"/>
<name>B0DFF3_LACBS</name>
<keyword evidence="1" id="KW-0472">Membrane</keyword>
<feature type="transmembrane region" description="Helical" evidence="1">
    <location>
        <begin position="75"/>
        <end position="97"/>
    </location>
</feature>